<dbReference type="STRING" id="1618574.UT24_C0003G0006"/>
<protein>
    <submittedName>
        <fullName evidence="1">Uncharacterized protein</fullName>
    </submittedName>
</protein>
<gene>
    <name evidence="1" type="ORF">UT24_C0003G0006</name>
</gene>
<dbReference type="AlphaFoldDB" id="A0A0G0MC57"/>
<proteinExistence type="predicted"/>
<evidence type="ECO:0000313" key="2">
    <source>
        <dbReference type="Proteomes" id="UP000033881"/>
    </source>
</evidence>
<name>A0A0G0MC57_9BACT</name>
<organism evidence="1 2">
    <name type="scientific">Candidatus Woesebacteria bacterium GW2011_GWB1_39_12</name>
    <dbReference type="NCBI Taxonomy" id="1618574"/>
    <lineage>
        <taxon>Bacteria</taxon>
        <taxon>Candidatus Woeseibacteriota</taxon>
    </lineage>
</organism>
<dbReference type="Proteomes" id="UP000033881">
    <property type="component" value="Unassembled WGS sequence"/>
</dbReference>
<accession>A0A0G0MC57</accession>
<sequence>MAYVETITELDTRRLDEEAYAQMPTRLKVNYFHCAKCGRIVKRTAKGELKSCPFCTEKKDR</sequence>
<reference evidence="1 2" key="1">
    <citation type="journal article" date="2015" name="Nature">
        <title>rRNA introns, odd ribosomes, and small enigmatic genomes across a large radiation of phyla.</title>
        <authorList>
            <person name="Brown C.T."/>
            <person name="Hug L.A."/>
            <person name="Thomas B.C."/>
            <person name="Sharon I."/>
            <person name="Castelle C.J."/>
            <person name="Singh A."/>
            <person name="Wilkins M.J."/>
            <person name="Williams K.H."/>
            <person name="Banfield J.F."/>
        </authorList>
    </citation>
    <scope>NUCLEOTIDE SEQUENCE [LARGE SCALE GENOMIC DNA]</scope>
</reference>
<comment type="caution">
    <text evidence="1">The sequence shown here is derived from an EMBL/GenBank/DDBJ whole genome shotgun (WGS) entry which is preliminary data.</text>
</comment>
<dbReference type="EMBL" id="LBWB01000003">
    <property type="protein sequence ID" value="KKR01599.1"/>
    <property type="molecule type" value="Genomic_DNA"/>
</dbReference>
<evidence type="ECO:0000313" key="1">
    <source>
        <dbReference type="EMBL" id="KKR01599.1"/>
    </source>
</evidence>